<reference evidence="4" key="2">
    <citation type="submission" date="2015-01" db="EMBL/GenBank/DDBJ databases">
        <title>Evolutionary Origins and Diversification of the Mycorrhizal Mutualists.</title>
        <authorList>
            <consortium name="DOE Joint Genome Institute"/>
            <consortium name="Mycorrhizal Genomics Consortium"/>
            <person name="Kohler A."/>
            <person name="Kuo A."/>
            <person name="Nagy L.G."/>
            <person name="Floudas D."/>
            <person name="Copeland A."/>
            <person name="Barry K.W."/>
            <person name="Cichocki N."/>
            <person name="Veneault-Fourrey C."/>
            <person name="LaButti K."/>
            <person name="Lindquist E.A."/>
            <person name="Lipzen A."/>
            <person name="Lundell T."/>
            <person name="Morin E."/>
            <person name="Murat C."/>
            <person name="Riley R."/>
            <person name="Ohm R."/>
            <person name="Sun H."/>
            <person name="Tunlid A."/>
            <person name="Henrissat B."/>
            <person name="Grigoriev I.V."/>
            <person name="Hibbett D.S."/>
            <person name="Martin F."/>
        </authorList>
    </citation>
    <scope>NUCLEOTIDE SEQUENCE [LARGE SCALE GENOMIC DNA]</scope>
    <source>
        <strain evidence="4">F 1598</strain>
    </source>
</reference>
<keyword evidence="4" id="KW-1185">Reference proteome</keyword>
<evidence type="ECO:0000313" key="4">
    <source>
        <dbReference type="Proteomes" id="UP000054166"/>
    </source>
</evidence>
<feature type="compositionally biased region" description="Basic residues" evidence="1">
    <location>
        <begin position="54"/>
        <end position="65"/>
    </location>
</feature>
<dbReference type="InParanoid" id="A0A0C3BXC1"/>
<feature type="region of interest" description="Disordered" evidence="1">
    <location>
        <begin position="179"/>
        <end position="288"/>
    </location>
</feature>
<feature type="compositionally biased region" description="Basic and acidic residues" evidence="1">
    <location>
        <begin position="233"/>
        <end position="246"/>
    </location>
</feature>
<dbReference type="OrthoDB" id="3257342at2759"/>
<accession>A0A0C3BXC1</accession>
<dbReference type="Pfam" id="PF20149">
    <property type="entry name" value="DUF6532"/>
    <property type="match status" value="1"/>
</dbReference>
<dbReference type="Proteomes" id="UP000054166">
    <property type="component" value="Unassembled WGS sequence"/>
</dbReference>
<dbReference type="InterPro" id="IPR045341">
    <property type="entry name" value="DUF6532"/>
</dbReference>
<feature type="domain" description="DUF6532" evidence="2">
    <location>
        <begin position="301"/>
        <end position="455"/>
    </location>
</feature>
<feature type="compositionally biased region" description="Polar residues" evidence="1">
    <location>
        <begin position="1"/>
        <end position="14"/>
    </location>
</feature>
<proteinExistence type="predicted"/>
<dbReference type="HOGENOM" id="CLU_586751_0_0_1"/>
<feature type="compositionally biased region" description="Basic residues" evidence="1">
    <location>
        <begin position="274"/>
        <end position="285"/>
    </location>
</feature>
<gene>
    <name evidence="3" type="ORF">PILCRDRAFT_8323</name>
</gene>
<protein>
    <recommendedName>
        <fullName evidence="2">DUF6532 domain-containing protein</fullName>
    </recommendedName>
</protein>
<evidence type="ECO:0000259" key="2">
    <source>
        <dbReference type="Pfam" id="PF20149"/>
    </source>
</evidence>
<organism evidence="3 4">
    <name type="scientific">Piloderma croceum (strain F 1598)</name>
    <dbReference type="NCBI Taxonomy" id="765440"/>
    <lineage>
        <taxon>Eukaryota</taxon>
        <taxon>Fungi</taxon>
        <taxon>Dikarya</taxon>
        <taxon>Basidiomycota</taxon>
        <taxon>Agaricomycotina</taxon>
        <taxon>Agaricomycetes</taxon>
        <taxon>Agaricomycetidae</taxon>
        <taxon>Atheliales</taxon>
        <taxon>Atheliaceae</taxon>
        <taxon>Piloderma</taxon>
    </lineage>
</organism>
<feature type="compositionally biased region" description="Acidic residues" evidence="1">
    <location>
        <begin position="207"/>
        <end position="232"/>
    </location>
</feature>
<reference evidence="3 4" key="1">
    <citation type="submission" date="2014-04" db="EMBL/GenBank/DDBJ databases">
        <authorList>
            <consortium name="DOE Joint Genome Institute"/>
            <person name="Kuo A."/>
            <person name="Tarkka M."/>
            <person name="Buscot F."/>
            <person name="Kohler A."/>
            <person name="Nagy L.G."/>
            <person name="Floudas D."/>
            <person name="Copeland A."/>
            <person name="Barry K.W."/>
            <person name="Cichocki N."/>
            <person name="Veneault-Fourrey C."/>
            <person name="LaButti K."/>
            <person name="Lindquist E.A."/>
            <person name="Lipzen A."/>
            <person name="Lundell T."/>
            <person name="Morin E."/>
            <person name="Murat C."/>
            <person name="Sun H."/>
            <person name="Tunlid A."/>
            <person name="Henrissat B."/>
            <person name="Grigoriev I.V."/>
            <person name="Hibbett D.S."/>
            <person name="Martin F."/>
            <person name="Nordberg H.P."/>
            <person name="Cantor M.N."/>
            <person name="Hua S.X."/>
        </authorList>
    </citation>
    <scope>NUCLEOTIDE SEQUENCE [LARGE SCALE GENOMIC DNA]</scope>
    <source>
        <strain evidence="3 4">F 1598</strain>
    </source>
</reference>
<evidence type="ECO:0000313" key="3">
    <source>
        <dbReference type="EMBL" id="KIM82082.1"/>
    </source>
</evidence>
<evidence type="ECO:0000256" key="1">
    <source>
        <dbReference type="SAM" id="MobiDB-lite"/>
    </source>
</evidence>
<dbReference type="EMBL" id="KN832996">
    <property type="protein sequence ID" value="KIM82082.1"/>
    <property type="molecule type" value="Genomic_DNA"/>
</dbReference>
<dbReference type="STRING" id="765440.A0A0C3BXC1"/>
<feature type="region of interest" description="Disordered" evidence="1">
    <location>
        <begin position="1"/>
        <end position="133"/>
    </location>
</feature>
<sequence>MPQGHKSVNSQPSGGRSRAPSNKVKAMAAEAQEKKELKAATEERAHARKDKQAKTKAKAAEHKRHQNQENIHSLDTRQWSEDDFCQPAPQDTTFSVRDVSTGIKAAPVNLSARTSKVPPARVNTTTKSVAHDGNALKTPARVLTAEKASELVCRCTQTPLVVLQARQPTALRVESIFNDAEEDDDHMQSPEPYEDPLDRLEFPESPSPDDEDYKPDRDDYVDDYEDDYEQDRDENKVSDDGVDGHDASSVPPPNGRKRVRSGSMGADDDGEYKKARKIVKSKGRPKASDYADDVQDVLDSAITHYKVDLLRFDPYPDRTHELAWAKTSWGTANRVCDLKIAHNGELVKMITCRGSHLRGEIKTKVKPLVASMYSFEEEYAFLYKTRAVGDQPKSGLYEHKIIQTTIDICFFKNRLDVGVQFNMFFRPFPCIALMLIITAIECAIDEWGTDVFEEHLHVFNDFADYCKENGCPGLVLKLLERMHDHGRIYAGADPLQKEVSRQMAPSAFAAAIAEFNERNGNFDNE</sequence>
<dbReference type="AlphaFoldDB" id="A0A0C3BXC1"/>
<feature type="compositionally biased region" description="Basic and acidic residues" evidence="1">
    <location>
        <begin position="31"/>
        <end position="53"/>
    </location>
</feature>
<name>A0A0C3BXC1_PILCF</name>